<dbReference type="Gene3D" id="3.40.1280.10">
    <property type="match status" value="1"/>
</dbReference>
<dbReference type="EC" id="3.7.1.2" evidence="6"/>
<evidence type="ECO:0000256" key="10">
    <source>
        <dbReference type="ARBA" id="ARBA00022723"/>
    </source>
</evidence>
<dbReference type="Gene3D" id="2.30.30.230">
    <property type="entry name" value="Fumarylacetoacetase, N-terminal domain"/>
    <property type="match status" value="1"/>
</dbReference>
<dbReference type="Gene3D" id="3.90.850.10">
    <property type="entry name" value="Fumarylacetoacetase-like, C-terminal domain"/>
    <property type="match status" value="1"/>
</dbReference>
<dbReference type="GO" id="GO:0006572">
    <property type="term" value="P:L-tyrosine catabolic process"/>
    <property type="evidence" value="ECO:0007669"/>
    <property type="project" value="UniProtKB-KW"/>
</dbReference>
<evidence type="ECO:0000256" key="17">
    <source>
        <dbReference type="ARBA" id="ARBA00031740"/>
    </source>
</evidence>
<dbReference type="InterPro" id="IPR029026">
    <property type="entry name" value="tRNA_m1G_MTases_N"/>
</dbReference>
<dbReference type="PANTHER" id="PTHR43069:SF2">
    <property type="entry name" value="FUMARYLACETOACETASE"/>
    <property type="match status" value="1"/>
</dbReference>
<dbReference type="SUPFAM" id="SSF75217">
    <property type="entry name" value="alpha/beta knot"/>
    <property type="match status" value="1"/>
</dbReference>
<organism evidence="24">
    <name type="scientific">Anopheles atroparvus</name>
    <name type="common">European mosquito</name>
    <dbReference type="NCBI Taxonomy" id="41427"/>
    <lineage>
        <taxon>Eukaryota</taxon>
        <taxon>Metazoa</taxon>
        <taxon>Ecdysozoa</taxon>
        <taxon>Arthropoda</taxon>
        <taxon>Hexapoda</taxon>
        <taxon>Insecta</taxon>
        <taxon>Pterygota</taxon>
        <taxon>Neoptera</taxon>
        <taxon>Endopterygota</taxon>
        <taxon>Diptera</taxon>
        <taxon>Nematocera</taxon>
        <taxon>Culicoidea</taxon>
        <taxon>Culicidae</taxon>
        <taxon>Anophelinae</taxon>
        <taxon>Anopheles</taxon>
    </lineage>
</organism>
<feature type="binding site" evidence="20">
    <location>
        <position position="953"/>
    </location>
    <ligand>
        <name>Mg(2+)</name>
        <dbReference type="ChEBI" id="CHEBI:18420"/>
    </ligand>
</feature>
<dbReference type="Pfam" id="PF01557">
    <property type="entry name" value="FAA_hydrolase"/>
    <property type="match status" value="1"/>
</dbReference>
<dbReference type="PANTHER" id="PTHR43069">
    <property type="entry name" value="FUMARYLACETOACETASE"/>
    <property type="match status" value="1"/>
</dbReference>
<evidence type="ECO:0000256" key="8">
    <source>
        <dbReference type="ARBA" id="ARBA00022603"/>
    </source>
</evidence>
<dbReference type="InterPro" id="IPR015377">
    <property type="entry name" value="Fumarylacetoacetase_N"/>
</dbReference>
<evidence type="ECO:0000256" key="4">
    <source>
        <dbReference type="ARBA" id="ARBA00004782"/>
    </source>
</evidence>
<dbReference type="SUPFAM" id="SSF63433">
    <property type="entry name" value="Fumarylacetoacetate hydrolase, FAH, N-terminal domain"/>
    <property type="match status" value="1"/>
</dbReference>
<feature type="active site" description="Proton acceptor" evidence="18">
    <location>
        <position position="828"/>
    </location>
</feature>
<feature type="binding site" evidence="20">
    <location>
        <position position="896"/>
    </location>
    <ligand>
        <name>Ca(2+)</name>
        <dbReference type="ChEBI" id="CHEBI:29108"/>
    </ligand>
</feature>
<keyword evidence="11" id="KW-0378">Hydrolase</keyword>
<evidence type="ECO:0000259" key="23">
    <source>
        <dbReference type="Pfam" id="PF09298"/>
    </source>
</evidence>
<dbReference type="GO" id="GO:0003723">
    <property type="term" value="F:RNA binding"/>
    <property type="evidence" value="ECO:0007669"/>
    <property type="project" value="InterPro"/>
</dbReference>
<dbReference type="GO" id="GO:1902000">
    <property type="term" value="P:homogentisate catabolic process"/>
    <property type="evidence" value="ECO:0007669"/>
    <property type="project" value="TreeGrafter"/>
</dbReference>
<accession>A0A182IJN2</accession>
<feature type="domain" description="Fumarylacetoacetase N-terminal" evidence="23">
    <location>
        <begin position="715"/>
        <end position="813"/>
    </location>
</feature>
<evidence type="ECO:0000256" key="14">
    <source>
        <dbReference type="ARBA" id="ARBA00022878"/>
    </source>
</evidence>
<dbReference type="InterPro" id="IPR001537">
    <property type="entry name" value="SpoU_MeTrfase"/>
</dbReference>
<reference evidence="24" key="1">
    <citation type="submission" date="2022-08" db="UniProtKB">
        <authorList>
            <consortium name="EnsemblMetazoa"/>
        </authorList>
    </citation>
    <scope>IDENTIFICATION</scope>
    <source>
        <strain evidence="24">EBRO</strain>
    </source>
</reference>
<feature type="binding site" evidence="20">
    <location>
        <position position="949"/>
    </location>
    <ligand>
        <name>Mg(2+)</name>
        <dbReference type="ChEBI" id="CHEBI:18420"/>
    </ligand>
</feature>
<evidence type="ECO:0000256" key="9">
    <source>
        <dbReference type="ARBA" id="ARBA00022679"/>
    </source>
</evidence>
<dbReference type="GO" id="GO:0006559">
    <property type="term" value="P:L-phenylalanine catabolic process"/>
    <property type="evidence" value="ECO:0007669"/>
    <property type="project" value="UniProtKB-KW"/>
</dbReference>
<name>A0A182IJN2_ANOAO</name>
<dbReference type="InterPro" id="IPR029028">
    <property type="entry name" value="Alpha/beta_knot_MTases"/>
</dbReference>
<dbReference type="AlphaFoldDB" id="A0A182IJN2"/>
<dbReference type="InterPro" id="IPR005959">
    <property type="entry name" value="Fumarylacetoacetase"/>
</dbReference>
<dbReference type="SUPFAM" id="SSF56529">
    <property type="entry name" value="FAH"/>
    <property type="match status" value="1"/>
</dbReference>
<dbReference type="GO" id="GO:0004334">
    <property type="term" value="F:fumarylacetoacetase activity"/>
    <property type="evidence" value="ECO:0007669"/>
    <property type="project" value="UniProtKB-EC"/>
</dbReference>
<dbReference type="NCBIfam" id="TIGR01266">
    <property type="entry name" value="fum_ac_acetase"/>
    <property type="match status" value="1"/>
</dbReference>
<evidence type="ECO:0000256" key="5">
    <source>
        <dbReference type="ARBA" id="ARBA00010211"/>
    </source>
</evidence>
<dbReference type="GO" id="GO:0008173">
    <property type="term" value="F:RNA methyltransferase activity"/>
    <property type="evidence" value="ECO:0007669"/>
    <property type="project" value="InterPro"/>
</dbReference>
<dbReference type="GO" id="GO:0032259">
    <property type="term" value="P:methylation"/>
    <property type="evidence" value="ECO:0007669"/>
    <property type="project" value="UniProtKB-KW"/>
</dbReference>
<evidence type="ECO:0000256" key="3">
    <source>
        <dbReference type="ARBA" id="ARBA00001946"/>
    </source>
</evidence>
<dbReference type="Pfam" id="PF00588">
    <property type="entry name" value="SpoU_methylase"/>
    <property type="match status" value="1"/>
</dbReference>
<keyword evidence="8" id="KW-0489">Methyltransferase</keyword>
<dbReference type="Pfam" id="PF09298">
    <property type="entry name" value="FAA_hydrolase_N"/>
    <property type="match status" value="1"/>
</dbReference>
<dbReference type="STRING" id="41427.A0A182IJN2"/>
<dbReference type="GO" id="GO:0046872">
    <property type="term" value="F:metal ion binding"/>
    <property type="evidence" value="ECO:0007669"/>
    <property type="project" value="UniProtKB-KW"/>
</dbReference>
<dbReference type="EnsemblMetazoa" id="AATE000423-RA">
    <property type="protein sequence ID" value="AATE000423-PA.1"/>
    <property type="gene ID" value="AATE000423"/>
</dbReference>
<evidence type="ECO:0000259" key="21">
    <source>
        <dbReference type="Pfam" id="PF00588"/>
    </source>
</evidence>
<evidence type="ECO:0000256" key="20">
    <source>
        <dbReference type="PIRSR" id="PIRSR605959-3"/>
    </source>
</evidence>
<feature type="binding site" evidence="20">
    <location>
        <position position="929"/>
    </location>
    <ligand>
        <name>Ca(2+)</name>
        <dbReference type="ChEBI" id="CHEBI:29108"/>
    </ligand>
</feature>
<protein>
    <recommendedName>
        <fullName evidence="7">Fumarylacetoacetase</fullName>
        <ecNumber evidence="6">3.7.1.2</ecNumber>
    </recommendedName>
    <alternativeName>
        <fullName evidence="16">Beta-diketonase</fullName>
    </alternativeName>
    <alternativeName>
        <fullName evidence="17">Fumarylacetoacetate hydrolase</fullName>
    </alternativeName>
</protein>
<feature type="binding site" evidence="19">
    <location>
        <position position="936"/>
    </location>
    <ligand>
        <name>substrate</name>
    </ligand>
</feature>
<comment type="cofactor">
    <cofactor evidence="3 20">
        <name>Mg(2+)</name>
        <dbReference type="ChEBI" id="CHEBI:18420"/>
    </cofactor>
</comment>
<keyword evidence="13 20" id="KW-0460">Magnesium</keyword>
<keyword evidence="10 20" id="KW-0479">Metal-binding</keyword>
<comment type="similarity">
    <text evidence="5">Belongs to the FAH family.</text>
</comment>
<keyword evidence="9" id="KW-0808">Transferase</keyword>
<dbReference type="InterPro" id="IPR011234">
    <property type="entry name" value="Fumarylacetoacetase-like_C"/>
</dbReference>
<evidence type="ECO:0000256" key="18">
    <source>
        <dbReference type="PIRSR" id="PIRSR605959-1"/>
    </source>
</evidence>
<feature type="binding site" evidence="19">
    <location>
        <position position="823"/>
    </location>
    <ligand>
        <name>substrate</name>
    </ligand>
</feature>
<keyword evidence="15" id="KW-0585">Phenylalanine catabolism</keyword>
<comment type="catalytic activity">
    <reaction evidence="1">
        <text>4-fumarylacetoacetate + H2O = acetoacetate + fumarate + H(+)</text>
        <dbReference type="Rhea" id="RHEA:10244"/>
        <dbReference type="ChEBI" id="CHEBI:13705"/>
        <dbReference type="ChEBI" id="CHEBI:15377"/>
        <dbReference type="ChEBI" id="CHEBI:15378"/>
        <dbReference type="ChEBI" id="CHEBI:18034"/>
        <dbReference type="ChEBI" id="CHEBI:29806"/>
        <dbReference type="EC" id="3.7.1.2"/>
    </reaction>
</comment>
<feature type="binding site" evidence="19">
    <location>
        <position position="940"/>
    </location>
    <ligand>
        <name>substrate</name>
    </ligand>
</feature>
<sequence length="1115" mass="124953">MSNQLLAVVNEIEKLSPMFLMSLERFQDESGSTFCDAVAEEALLSHLPKELKDAFRRHQSTNPSIDRMYAMISEIYLCHCQGLSASGERAFATEENWSKLIALLDVGNIDVLINVLEILHSDSGTGEVSDDARLVVVDRSYKEILNYRKSDHFMKLIKQFILMLLRPYTKMSDEFDLDSVEIDPKVTGYIQMFLEQASTIYGLANIVFEHVFQIPIPILLNWNTLSKLLLQGMIFGDVQKRDQKIENDVIDHCGLEISFKHHPRYFAKADARVRVLCILFLYRIVKSNHPDAVLFLLKLERMLMERFSQITKTKERYYADSITHRQKLRIVQALCVVLKLTGTKPYPLLEVMLYETNQPNINYLIELIVADSTIDTLTIANSLRNDKVKVSGIQSVFVILWLRCCQTNSLDEKYIYLLLPWTMAQNFSTRLYAQITITKLIAKFYPPPVEDGPFREIYAAVNSYLRQGNVERNIEKCMKDFRFNSVFDYGNLLTLENIFHNIPKVSVAPPEDIVGTSILKQCLQTLGLGESTLGQPLEFDELQSERRENLFLAQSFGGADFVQRKIVPLKSLEPSQELLLGLPENLCIKKMDFTEGLIVVASLVNRAPNLGGLARTSEIFAVKQFVINSLQDIDTKEFQALSMTAEKWLNVGELKAHKMIEYLGEMKAKGYSIVGAEQTTGSKPIQQLQFPKKSILVLGTMSFVTVPQGSDFPIENLPYGVFSTAANPTARVGVAIGEQILDLSAVKQFYPENVRAALSASVLNDLMSLGCDAWSEVRRVTKELLLEGSSLHNDADLQARALVPQSDAKMHLPANIGDYTDFYSSIHHATNVGVMFRGKENALMPNWKHLPVGYHGRASSIVVSGTPIRRPYGQTLPVDGAEPAFGPCRLFDFELEMAFFVGGPPTALGDRVSVRDASKRVFGMVLMNDWSARDIQKWEYVPLGPFTAKNLGTTISPWVVPVAALEPFLVDNFPQDPKPFPYLQHEQKFNFDIKLEVDIKPKATGVATTVCRSNYRNLYWTALQQIAHHTVTGCNLKPGDLMASGTISGDASDSFGSMLELSWKGTKPVPLAGGESRKFLQDNDEVTIRGHCSADGLRIGFGSCTGVVLPATSFE</sequence>
<evidence type="ECO:0000256" key="2">
    <source>
        <dbReference type="ARBA" id="ARBA00001913"/>
    </source>
</evidence>
<comment type="pathway">
    <text evidence="4">Amino-acid degradation; L-phenylalanine degradation; acetoacetate and fumarate from L-phenylalanine: step 6/6.</text>
</comment>
<feature type="domain" description="Fumarylacetoacetase-like C-terminal" evidence="22">
    <location>
        <begin position="821"/>
        <end position="1106"/>
    </location>
</feature>
<evidence type="ECO:0000313" key="24">
    <source>
        <dbReference type="EnsemblMetazoa" id="AATE000423-PA.1"/>
    </source>
</evidence>
<evidence type="ECO:0000256" key="12">
    <source>
        <dbReference type="ARBA" id="ARBA00022837"/>
    </source>
</evidence>
<feature type="binding site" evidence="20">
    <location>
        <position position="894"/>
    </location>
    <ligand>
        <name>Ca(2+)</name>
        <dbReference type="ChEBI" id="CHEBI:29108"/>
    </ligand>
</feature>
<dbReference type="InterPro" id="IPR036462">
    <property type="entry name" value="Fumarylacetoacetase_N_sf"/>
</dbReference>
<proteinExistence type="inferred from homology"/>
<evidence type="ECO:0000256" key="15">
    <source>
        <dbReference type="ARBA" id="ARBA00023232"/>
    </source>
</evidence>
<evidence type="ECO:0000256" key="13">
    <source>
        <dbReference type="ARBA" id="ARBA00022842"/>
    </source>
</evidence>
<keyword evidence="14" id="KW-0828">Tyrosine catabolism</keyword>
<feature type="domain" description="tRNA/rRNA methyltransferase SpoU type" evidence="21">
    <location>
        <begin position="597"/>
        <end position="700"/>
    </location>
</feature>
<feature type="binding site" evidence="19">
    <location>
        <position position="837"/>
    </location>
    <ligand>
        <name>substrate</name>
    </ligand>
</feature>
<evidence type="ECO:0000256" key="1">
    <source>
        <dbReference type="ARBA" id="ARBA00000353"/>
    </source>
</evidence>
<keyword evidence="12 20" id="KW-0106">Calcium</keyword>
<evidence type="ECO:0000256" key="11">
    <source>
        <dbReference type="ARBA" id="ARBA00022801"/>
    </source>
</evidence>
<evidence type="ECO:0000256" key="7">
    <source>
        <dbReference type="ARBA" id="ARBA00014741"/>
    </source>
</evidence>
<feature type="binding site" evidence="20">
    <location>
        <position position="929"/>
    </location>
    <ligand>
        <name>Mg(2+)</name>
        <dbReference type="ChEBI" id="CHEBI:18420"/>
    </ligand>
</feature>
<dbReference type="InterPro" id="IPR036663">
    <property type="entry name" value="Fumarylacetoacetase_C_sf"/>
</dbReference>
<dbReference type="FunFam" id="3.90.850.10:FF:000004">
    <property type="entry name" value="Fumarylacetoacetase"/>
    <property type="match status" value="1"/>
</dbReference>
<dbReference type="VEuPathDB" id="VectorBase:AATE000423"/>
<evidence type="ECO:0000256" key="16">
    <source>
        <dbReference type="ARBA" id="ARBA00030270"/>
    </source>
</evidence>
<comment type="cofactor">
    <cofactor evidence="2 20">
        <name>Ca(2+)</name>
        <dbReference type="ChEBI" id="CHEBI:29108"/>
    </cofactor>
</comment>
<feature type="binding site" evidence="19">
    <location>
        <position position="1046"/>
    </location>
    <ligand>
        <name>substrate</name>
    </ligand>
</feature>
<dbReference type="GO" id="GO:0006396">
    <property type="term" value="P:RNA processing"/>
    <property type="evidence" value="ECO:0007669"/>
    <property type="project" value="InterPro"/>
</dbReference>
<evidence type="ECO:0000256" key="19">
    <source>
        <dbReference type="PIRSR" id="PIRSR605959-2"/>
    </source>
</evidence>
<evidence type="ECO:0000256" key="6">
    <source>
        <dbReference type="ARBA" id="ARBA00012094"/>
    </source>
</evidence>
<evidence type="ECO:0000259" key="22">
    <source>
        <dbReference type="Pfam" id="PF01557"/>
    </source>
</evidence>
<feature type="binding site" evidence="20">
    <location>
        <position position="821"/>
    </location>
    <ligand>
        <name>Ca(2+)</name>
        <dbReference type="ChEBI" id="CHEBI:29108"/>
    </ligand>
</feature>